<sequence>MCLMKPRLAIKLLLLNVIRIRSGRRMSLHKLLRLLVMVLLGKLDYSKPVEHLSEIRKWNYDGLRQALRDLDYIRETGHLYY</sequence>
<accession>A0A2I0J6R5</accession>
<evidence type="ECO:0000313" key="2">
    <source>
        <dbReference type="Proteomes" id="UP000233551"/>
    </source>
</evidence>
<gene>
    <name evidence="1" type="ORF">CRG98_028192</name>
</gene>
<keyword evidence="2" id="KW-1185">Reference proteome</keyword>
<dbReference type="EMBL" id="PGOL01002009">
    <property type="protein sequence ID" value="PKI51396.1"/>
    <property type="molecule type" value="Genomic_DNA"/>
</dbReference>
<dbReference type="Proteomes" id="UP000233551">
    <property type="component" value="Unassembled WGS sequence"/>
</dbReference>
<organism evidence="1 2">
    <name type="scientific">Punica granatum</name>
    <name type="common">Pomegranate</name>
    <dbReference type="NCBI Taxonomy" id="22663"/>
    <lineage>
        <taxon>Eukaryota</taxon>
        <taxon>Viridiplantae</taxon>
        <taxon>Streptophyta</taxon>
        <taxon>Embryophyta</taxon>
        <taxon>Tracheophyta</taxon>
        <taxon>Spermatophyta</taxon>
        <taxon>Magnoliopsida</taxon>
        <taxon>eudicotyledons</taxon>
        <taxon>Gunneridae</taxon>
        <taxon>Pentapetalae</taxon>
        <taxon>rosids</taxon>
        <taxon>malvids</taxon>
        <taxon>Myrtales</taxon>
        <taxon>Lythraceae</taxon>
        <taxon>Punica</taxon>
    </lineage>
</organism>
<protein>
    <submittedName>
        <fullName evidence="1">Uncharacterized protein</fullName>
    </submittedName>
</protein>
<evidence type="ECO:0000313" key="1">
    <source>
        <dbReference type="EMBL" id="PKI51396.1"/>
    </source>
</evidence>
<dbReference type="AlphaFoldDB" id="A0A2I0J6R5"/>
<reference evidence="1 2" key="1">
    <citation type="submission" date="2017-11" db="EMBL/GenBank/DDBJ databases">
        <title>De-novo sequencing of pomegranate (Punica granatum L.) genome.</title>
        <authorList>
            <person name="Akparov Z."/>
            <person name="Amiraslanov A."/>
            <person name="Hajiyeva S."/>
            <person name="Abbasov M."/>
            <person name="Kaur K."/>
            <person name="Hamwieh A."/>
            <person name="Solovyev V."/>
            <person name="Salamov A."/>
            <person name="Braich B."/>
            <person name="Kosarev P."/>
            <person name="Mahmoud A."/>
            <person name="Hajiyev E."/>
            <person name="Babayeva S."/>
            <person name="Izzatullayeva V."/>
            <person name="Mammadov A."/>
            <person name="Mammadov A."/>
            <person name="Sharifova S."/>
            <person name="Ojaghi J."/>
            <person name="Eynullazada K."/>
            <person name="Bayramov B."/>
            <person name="Abdulazimova A."/>
            <person name="Shahmuradov I."/>
        </authorList>
    </citation>
    <scope>NUCLEOTIDE SEQUENCE [LARGE SCALE GENOMIC DNA]</scope>
    <source>
        <strain evidence="2">cv. AG2017</strain>
        <tissue evidence="1">Leaf</tissue>
    </source>
</reference>
<proteinExistence type="predicted"/>
<name>A0A2I0J6R5_PUNGR</name>
<comment type="caution">
    <text evidence="1">The sequence shown here is derived from an EMBL/GenBank/DDBJ whole genome shotgun (WGS) entry which is preliminary data.</text>
</comment>